<keyword evidence="4" id="KW-1185">Reference proteome</keyword>
<gene>
    <name evidence="3" type="ORF">EDM22_08110</name>
</gene>
<evidence type="ECO:0000256" key="1">
    <source>
        <dbReference type="SAM" id="MobiDB-lite"/>
    </source>
</evidence>
<dbReference type="RefSeq" id="WP_122936557.1">
    <property type="nucleotide sequence ID" value="NZ_JBHSNT010000043.1"/>
</dbReference>
<feature type="compositionally biased region" description="Low complexity" evidence="1">
    <location>
        <begin position="15"/>
        <end position="25"/>
    </location>
</feature>
<dbReference type="AlphaFoldDB" id="A0A3M8AGB9"/>
<dbReference type="OrthoDB" id="4698148at2"/>
<name>A0A3M8AGB9_9MICO</name>
<dbReference type="Pfam" id="PF10067">
    <property type="entry name" value="DUF2306"/>
    <property type="match status" value="1"/>
</dbReference>
<feature type="transmembrane region" description="Helical" evidence="2">
    <location>
        <begin position="119"/>
        <end position="136"/>
    </location>
</feature>
<evidence type="ECO:0000313" key="3">
    <source>
        <dbReference type="EMBL" id="RNB50248.1"/>
    </source>
</evidence>
<sequence>MTSASRQPRHDDPDAPTTRTTTPRAPLAATRAGWTWIVLSSLAIGGFAAVPYLTASLAELADAGTGVAGNYDGRPPAVQAALYAHIVAGGLALVVGPFQFWRGLRDRHRGVHRVIGRTYLAAVAVGGLSGLVLAPVSEAGLAGFFGFGTLAVLWLVTAGRAYRAIRRADVAGHRAWMMRNFALTYAAVTLRLWLGVLIAVQVLPEGGIDAGTAFANAYAVVPFLAWLPNLVVVEWLIRRRGLPSFRIATAPDRPSTPVGGRV</sequence>
<dbReference type="InterPro" id="IPR018750">
    <property type="entry name" value="DUF2306_membrane"/>
</dbReference>
<reference evidence="3 4" key="1">
    <citation type="submission" date="2018-10" db="EMBL/GenBank/DDBJ databases">
        <title>Isolation, diversity and antibacterial activity of antinobacteria from the wheat rhizosphere soil.</title>
        <authorList>
            <person name="Sun T."/>
        </authorList>
    </citation>
    <scope>NUCLEOTIDE SEQUENCE [LARGE SCALE GENOMIC DNA]</scope>
    <source>
        <strain evidence="3 4">SJ-23</strain>
    </source>
</reference>
<feature type="transmembrane region" description="Helical" evidence="2">
    <location>
        <begin position="80"/>
        <end position="98"/>
    </location>
</feature>
<evidence type="ECO:0000256" key="2">
    <source>
        <dbReference type="SAM" id="Phobius"/>
    </source>
</evidence>
<dbReference type="Proteomes" id="UP000275048">
    <property type="component" value="Unassembled WGS sequence"/>
</dbReference>
<feature type="transmembrane region" description="Helical" evidence="2">
    <location>
        <begin position="142"/>
        <end position="162"/>
    </location>
</feature>
<keyword evidence="2" id="KW-1133">Transmembrane helix</keyword>
<proteinExistence type="predicted"/>
<dbReference type="EMBL" id="RHHB01000010">
    <property type="protein sequence ID" value="RNB50248.1"/>
    <property type="molecule type" value="Genomic_DNA"/>
</dbReference>
<comment type="caution">
    <text evidence="3">The sequence shown here is derived from an EMBL/GenBank/DDBJ whole genome shotgun (WGS) entry which is preliminary data.</text>
</comment>
<organism evidence="3 4">
    <name type="scientific">Agromyces tardus</name>
    <dbReference type="NCBI Taxonomy" id="2583849"/>
    <lineage>
        <taxon>Bacteria</taxon>
        <taxon>Bacillati</taxon>
        <taxon>Actinomycetota</taxon>
        <taxon>Actinomycetes</taxon>
        <taxon>Micrococcales</taxon>
        <taxon>Microbacteriaceae</taxon>
        <taxon>Agromyces</taxon>
    </lineage>
</organism>
<feature type="region of interest" description="Disordered" evidence="1">
    <location>
        <begin position="1"/>
        <end position="25"/>
    </location>
</feature>
<feature type="transmembrane region" description="Helical" evidence="2">
    <location>
        <begin position="215"/>
        <end position="237"/>
    </location>
</feature>
<keyword evidence="2" id="KW-0812">Transmembrane</keyword>
<accession>A0A3M8AGB9</accession>
<protein>
    <submittedName>
        <fullName evidence="3">DUF2306 domain-containing protein</fullName>
    </submittedName>
</protein>
<evidence type="ECO:0000313" key="4">
    <source>
        <dbReference type="Proteomes" id="UP000275048"/>
    </source>
</evidence>
<feature type="transmembrane region" description="Helical" evidence="2">
    <location>
        <begin position="182"/>
        <end position="203"/>
    </location>
</feature>
<feature type="transmembrane region" description="Helical" evidence="2">
    <location>
        <begin position="34"/>
        <end position="53"/>
    </location>
</feature>
<keyword evidence="2" id="KW-0472">Membrane</keyword>